<gene>
    <name evidence="2" type="ORF">UCRPC4_g02054</name>
</gene>
<evidence type="ECO:0000256" key="1">
    <source>
        <dbReference type="SAM" id="MobiDB-lite"/>
    </source>
</evidence>
<name>A0A0G2ESA0_PHACM</name>
<evidence type="ECO:0000313" key="3">
    <source>
        <dbReference type="Proteomes" id="UP000053317"/>
    </source>
</evidence>
<evidence type="ECO:0000313" key="2">
    <source>
        <dbReference type="EMBL" id="KKY25114.1"/>
    </source>
</evidence>
<dbReference type="AlphaFoldDB" id="A0A0G2ESA0"/>
<keyword evidence="3" id="KW-1185">Reference proteome</keyword>
<organism evidence="2 3">
    <name type="scientific">Phaeomoniella chlamydospora</name>
    <name type="common">Phaeoacremonium chlamydosporum</name>
    <dbReference type="NCBI Taxonomy" id="158046"/>
    <lineage>
        <taxon>Eukaryota</taxon>
        <taxon>Fungi</taxon>
        <taxon>Dikarya</taxon>
        <taxon>Ascomycota</taxon>
        <taxon>Pezizomycotina</taxon>
        <taxon>Eurotiomycetes</taxon>
        <taxon>Chaetothyriomycetidae</taxon>
        <taxon>Phaeomoniellales</taxon>
        <taxon>Phaeomoniellaceae</taxon>
        <taxon>Phaeomoniella</taxon>
    </lineage>
</organism>
<reference evidence="2 3" key="1">
    <citation type="submission" date="2015-05" db="EMBL/GenBank/DDBJ databases">
        <title>Distinctive expansion of gene families associated with plant cell wall degradation and secondary metabolism in the genomes of grapevine trunk pathogens.</title>
        <authorList>
            <person name="Lawrence D.P."/>
            <person name="Travadon R."/>
            <person name="Rolshausen P.E."/>
            <person name="Baumgartner K."/>
        </authorList>
    </citation>
    <scope>NUCLEOTIDE SEQUENCE [LARGE SCALE GENOMIC DNA]</scope>
    <source>
        <strain evidence="2">UCRPC4</strain>
    </source>
</reference>
<comment type="caution">
    <text evidence="2">The sequence shown here is derived from an EMBL/GenBank/DDBJ whole genome shotgun (WGS) entry which is preliminary data.</text>
</comment>
<dbReference type="Proteomes" id="UP000053317">
    <property type="component" value="Unassembled WGS sequence"/>
</dbReference>
<sequence>MTITVDDQIFSTIASKEKELTNESYVVESGPTAAAQNHQGEPLTGQVISDIAKGESRLHPGQPTRAGGPVATAQSMAASANVVDATFIATISNKEKELTHEDASVKDGPTDAAQHHQGERLTGKVVSDVAKGEVRLHPGEPTHAGGPAAIAQSFAAMSNPSARRSSTSS</sequence>
<protein>
    <submittedName>
        <fullName evidence="2">Uncharacterized protein</fullName>
    </submittedName>
</protein>
<dbReference type="EMBL" id="LCWF01000049">
    <property type="protein sequence ID" value="KKY25114.1"/>
    <property type="molecule type" value="Genomic_DNA"/>
</dbReference>
<reference evidence="2 3" key="2">
    <citation type="submission" date="2015-05" db="EMBL/GenBank/DDBJ databases">
        <authorList>
            <person name="Morales-Cruz A."/>
            <person name="Amrine K.C."/>
            <person name="Cantu D."/>
        </authorList>
    </citation>
    <scope>NUCLEOTIDE SEQUENCE [LARGE SCALE GENOMIC DNA]</scope>
    <source>
        <strain evidence="2">UCRPC4</strain>
    </source>
</reference>
<feature type="region of interest" description="Disordered" evidence="1">
    <location>
        <begin position="95"/>
        <end position="122"/>
    </location>
</feature>
<dbReference type="OrthoDB" id="5209734at2759"/>
<accession>A0A0G2ESA0</accession>
<proteinExistence type="predicted"/>